<dbReference type="EMBL" id="KI210185">
    <property type="protein sequence ID" value="ERL96182.1"/>
    <property type="molecule type" value="Genomic_DNA"/>
</dbReference>
<evidence type="ECO:0000313" key="2">
    <source>
        <dbReference type="Proteomes" id="UP000030742"/>
    </source>
</evidence>
<proteinExistence type="predicted"/>
<feature type="non-terminal residue" evidence="1">
    <location>
        <position position="65"/>
    </location>
</feature>
<dbReference type="Proteomes" id="UP000030742">
    <property type="component" value="Unassembled WGS sequence"/>
</dbReference>
<evidence type="ECO:0000313" key="1">
    <source>
        <dbReference type="EMBL" id="ERL96182.1"/>
    </source>
</evidence>
<reference evidence="1 2" key="1">
    <citation type="journal article" date="2013" name="Genome Biol.">
        <title>Draft genome of the mountain pine beetle, Dendroctonus ponderosae Hopkins, a major forest pest.</title>
        <authorList>
            <person name="Keeling C.I."/>
            <person name="Yuen M.M."/>
            <person name="Liao N.Y."/>
            <person name="Docking T.R."/>
            <person name="Chan S.K."/>
            <person name="Taylor G.A."/>
            <person name="Palmquist D.L."/>
            <person name="Jackman S.D."/>
            <person name="Nguyen A."/>
            <person name="Li M."/>
            <person name="Henderson H."/>
            <person name="Janes J.K."/>
            <person name="Zhao Y."/>
            <person name="Pandoh P."/>
            <person name="Moore R."/>
            <person name="Sperling F.A."/>
            <person name="Huber D.P."/>
            <person name="Birol I."/>
            <person name="Jones S.J."/>
            <person name="Bohlmann J."/>
        </authorList>
    </citation>
    <scope>NUCLEOTIDE SEQUENCE</scope>
</reference>
<accession>U4USU3</accession>
<gene>
    <name evidence="1" type="ORF">D910_01321</name>
</gene>
<sequence length="65" mass="7193">MVLKEKAAKIVLSCVILHNIAIAERTLVPEDLGNVHEVTDIQSSQDTVTEMAWSTHVWNGGSKFM</sequence>
<organism evidence="1 2">
    <name type="scientific">Dendroctonus ponderosae</name>
    <name type="common">Mountain pine beetle</name>
    <dbReference type="NCBI Taxonomy" id="77166"/>
    <lineage>
        <taxon>Eukaryota</taxon>
        <taxon>Metazoa</taxon>
        <taxon>Ecdysozoa</taxon>
        <taxon>Arthropoda</taxon>
        <taxon>Hexapoda</taxon>
        <taxon>Insecta</taxon>
        <taxon>Pterygota</taxon>
        <taxon>Neoptera</taxon>
        <taxon>Endopterygota</taxon>
        <taxon>Coleoptera</taxon>
        <taxon>Polyphaga</taxon>
        <taxon>Cucujiformia</taxon>
        <taxon>Curculionidae</taxon>
        <taxon>Scolytinae</taxon>
        <taxon>Dendroctonus</taxon>
    </lineage>
</organism>
<name>U4USU3_DENPD</name>
<protein>
    <submittedName>
        <fullName evidence="1">Uncharacterized protein</fullName>
    </submittedName>
</protein>
<dbReference type="AlphaFoldDB" id="U4USU3"/>